<feature type="compositionally biased region" description="Basic and acidic residues" evidence="1">
    <location>
        <begin position="604"/>
        <end position="643"/>
    </location>
</feature>
<evidence type="ECO:0000256" key="1">
    <source>
        <dbReference type="SAM" id="MobiDB-lite"/>
    </source>
</evidence>
<evidence type="ECO:0000259" key="2">
    <source>
        <dbReference type="Pfam" id="PF00501"/>
    </source>
</evidence>
<dbReference type="SUPFAM" id="SSF56801">
    <property type="entry name" value="Acetyl-CoA synthetase-like"/>
    <property type="match status" value="1"/>
</dbReference>
<evidence type="ECO:0000313" key="4">
    <source>
        <dbReference type="Proteomes" id="UP001314170"/>
    </source>
</evidence>
<dbReference type="PANTHER" id="PTHR34660:SF9">
    <property type="entry name" value="DNA BINDING PROTEIN"/>
    <property type="match status" value="1"/>
</dbReference>
<feature type="region of interest" description="Disordered" evidence="1">
    <location>
        <begin position="581"/>
        <end position="651"/>
    </location>
</feature>
<dbReference type="EMBL" id="CAWUPB010001173">
    <property type="protein sequence ID" value="CAK7346154.1"/>
    <property type="molecule type" value="Genomic_DNA"/>
</dbReference>
<reference evidence="3 4" key="1">
    <citation type="submission" date="2024-01" db="EMBL/GenBank/DDBJ databases">
        <authorList>
            <person name="Waweru B."/>
        </authorList>
    </citation>
    <scope>NUCLEOTIDE SEQUENCE [LARGE SCALE GENOMIC DNA]</scope>
</reference>
<dbReference type="PANTHER" id="PTHR34660">
    <property type="entry name" value="MYB-LIKE PROTEIN X"/>
    <property type="match status" value="1"/>
</dbReference>
<gene>
    <name evidence="3" type="ORF">DCAF_LOCUS18824</name>
</gene>
<feature type="domain" description="AMP-dependent synthetase/ligase" evidence="2">
    <location>
        <begin position="393"/>
        <end position="532"/>
    </location>
</feature>
<name>A0AAV1S3Y5_9ROSI</name>
<proteinExistence type="predicted"/>
<accession>A0AAV1S3Y5</accession>
<sequence>MEEGSVRGRRLACGEIVRSKVGGWHVWEVRARKENDDIAKEEVKRTHAAFLGPWSIRFVISVEARRYVITDATASGPPAMPGNISQFQKVRTEEKFLEGHHSQFSKPSSPALLLGWAHNLGLSPGSVRLSFFSPIQRGKSPKEGKGFLPEETKEEAEKSGLTEEHNEPVCLQNVCYLSDDGIRSNKKRKLEQATTDDKPRNVFRIKLPLTRHKEPDVSLNSEGLCSTSVRADSVSEQNEVVRLSDQETVNSKAGDVVGELASPPEKMPCGSVLEKESSFCHESKTSRFRMSNKRMRKADSLYKYLIEDWVPPPPQFELNDSDDQEWLFETSKQDSHGNKTLNASHDISCRESSLVLLPKPFPSDLESCNACSALFSTVSSDLEFSSDGRKFEKAHLGDYEWQTCGQVFDRVHNFASRLIKLEHNADTCVVIFAESRLVVDCLSVQGCFQQNITAVTIYASLRVDALIYSLNEMEKLQMIWAFLEVQAIERFHLFSEVEKLGKNNPVPPSLPSENGIAVVMYTSGSTGQSNGALSVKNPFTALYSHPSRLLKRLMEYKQKPCEEPYRHSAIRLKILKRLQKESLKTEKRKGRKREKKERRKHRKGSSEERSCIGDKFHQEDQRLLPKDRGEDAEKSDLTEEDKQPLSSQSLCYLSDGGKTHGTIIRIQLPLRMHREPDASVNGAGLCSSLGIADSVPQKNEIFETPLGDRSCDKEMRTAESLYQDLIANLEESFQFELNYLDDQEWLFGSRTQDRLGYKRLKVSHDVTCHADSTSRLCARYLSEADVHGLPYTIPF</sequence>
<dbReference type="Pfam" id="PF00501">
    <property type="entry name" value="AMP-binding"/>
    <property type="match status" value="1"/>
</dbReference>
<evidence type="ECO:0000313" key="3">
    <source>
        <dbReference type="EMBL" id="CAK7346154.1"/>
    </source>
</evidence>
<organism evidence="3 4">
    <name type="scientific">Dovyalis caffra</name>
    <dbReference type="NCBI Taxonomy" id="77055"/>
    <lineage>
        <taxon>Eukaryota</taxon>
        <taxon>Viridiplantae</taxon>
        <taxon>Streptophyta</taxon>
        <taxon>Embryophyta</taxon>
        <taxon>Tracheophyta</taxon>
        <taxon>Spermatophyta</taxon>
        <taxon>Magnoliopsida</taxon>
        <taxon>eudicotyledons</taxon>
        <taxon>Gunneridae</taxon>
        <taxon>Pentapetalae</taxon>
        <taxon>rosids</taxon>
        <taxon>fabids</taxon>
        <taxon>Malpighiales</taxon>
        <taxon>Salicaceae</taxon>
        <taxon>Flacourtieae</taxon>
        <taxon>Dovyalis</taxon>
    </lineage>
</organism>
<dbReference type="InterPro" id="IPR000873">
    <property type="entry name" value="AMP-dep_synth/lig_dom"/>
</dbReference>
<protein>
    <recommendedName>
        <fullName evidence="2">AMP-dependent synthetase/ligase domain-containing protein</fullName>
    </recommendedName>
</protein>
<comment type="caution">
    <text evidence="3">The sequence shown here is derived from an EMBL/GenBank/DDBJ whole genome shotgun (WGS) entry which is preliminary data.</text>
</comment>
<feature type="compositionally biased region" description="Basic residues" evidence="1">
    <location>
        <begin position="586"/>
        <end position="603"/>
    </location>
</feature>
<dbReference type="Gene3D" id="3.40.50.12780">
    <property type="entry name" value="N-terminal domain of ligase-like"/>
    <property type="match status" value="1"/>
</dbReference>
<feature type="region of interest" description="Disordered" evidence="1">
    <location>
        <begin position="139"/>
        <end position="164"/>
    </location>
</feature>
<dbReference type="AlphaFoldDB" id="A0AAV1S3Y5"/>
<feature type="compositionally biased region" description="Basic and acidic residues" evidence="1">
    <location>
        <begin position="140"/>
        <end position="164"/>
    </location>
</feature>
<dbReference type="InterPro" id="IPR042099">
    <property type="entry name" value="ANL_N_sf"/>
</dbReference>
<keyword evidence="4" id="KW-1185">Reference proteome</keyword>
<dbReference type="Proteomes" id="UP001314170">
    <property type="component" value="Unassembled WGS sequence"/>
</dbReference>